<evidence type="ECO:0000313" key="2">
    <source>
        <dbReference type="EMBL" id="MFB9903120.1"/>
    </source>
</evidence>
<comment type="caution">
    <text evidence="2">The sequence shown here is derived from an EMBL/GenBank/DDBJ whole genome shotgun (WGS) entry which is preliminary data.</text>
</comment>
<sequence>MARRRLIYRWVEFALIAVGAAVFVAEFSDVSELLVLVAWDVVAVFYLGLRWLRVRRHRDGQDSRWVDAIAARHVGSVSSVLAGFVGLGAGFLIVLADRLDSGLAVQAKLVGVPAILFGWLILHFGYSDRYAHLHYLVTDEDGLRFLGTGKPNALDFAYFSFTVGVSFAVSDVEVHDRRVRYVVLVHSVLSFLYNTAILGIAIGVLTGR</sequence>
<keyword evidence="1" id="KW-1133">Transmembrane helix</keyword>
<dbReference type="EMBL" id="JBHLZU010000003">
    <property type="protein sequence ID" value="MFB9903120.1"/>
    <property type="molecule type" value="Genomic_DNA"/>
</dbReference>
<organism evidence="2 3">
    <name type="scientific">Allokutzneria oryzae</name>
    <dbReference type="NCBI Taxonomy" id="1378989"/>
    <lineage>
        <taxon>Bacteria</taxon>
        <taxon>Bacillati</taxon>
        <taxon>Actinomycetota</taxon>
        <taxon>Actinomycetes</taxon>
        <taxon>Pseudonocardiales</taxon>
        <taxon>Pseudonocardiaceae</taxon>
        <taxon>Allokutzneria</taxon>
    </lineage>
</organism>
<feature type="transmembrane region" description="Helical" evidence="1">
    <location>
        <begin position="33"/>
        <end position="52"/>
    </location>
</feature>
<feature type="transmembrane region" description="Helical" evidence="1">
    <location>
        <begin position="7"/>
        <end position="27"/>
    </location>
</feature>
<dbReference type="RefSeq" id="WP_377850253.1">
    <property type="nucleotide sequence ID" value="NZ_JBHLZU010000003.1"/>
</dbReference>
<keyword evidence="1" id="KW-0812">Transmembrane</keyword>
<proteinExistence type="predicted"/>
<keyword evidence="1" id="KW-0472">Membrane</keyword>
<keyword evidence="3" id="KW-1185">Reference proteome</keyword>
<reference evidence="2 3" key="1">
    <citation type="submission" date="2024-09" db="EMBL/GenBank/DDBJ databases">
        <authorList>
            <person name="Sun Q."/>
            <person name="Mori K."/>
        </authorList>
    </citation>
    <scope>NUCLEOTIDE SEQUENCE [LARGE SCALE GENOMIC DNA]</scope>
    <source>
        <strain evidence="2 3">TBRC 7907</strain>
    </source>
</reference>
<feature type="transmembrane region" description="Helical" evidence="1">
    <location>
        <begin position="181"/>
        <end position="205"/>
    </location>
</feature>
<feature type="transmembrane region" description="Helical" evidence="1">
    <location>
        <begin position="107"/>
        <end position="126"/>
    </location>
</feature>
<evidence type="ECO:0000256" key="1">
    <source>
        <dbReference type="SAM" id="Phobius"/>
    </source>
</evidence>
<accession>A0ABV5ZRS3</accession>
<evidence type="ECO:0000313" key="3">
    <source>
        <dbReference type="Proteomes" id="UP001589693"/>
    </source>
</evidence>
<gene>
    <name evidence="2" type="ORF">ACFFQA_04135</name>
</gene>
<dbReference type="Pfam" id="PF07077">
    <property type="entry name" value="DUF1345"/>
    <property type="match status" value="1"/>
</dbReference>
<feature type="transmembrane region" description="Helical" evidence="1">
    <location>
        <begin position="73"/>
        <end position="95"/>
    </location>
</feature>
<name>A0ABV5ZRS3_9PSEU</name>
<dbReference type="InterPro" id="IPR009781">
    <property type="entry name" value="DUF1345"/>
</dbReference>
<dbReference type="Proteomes" id="UP001589693">
    <property type="component" value="Unassembled WGS sequence"/>
</dbReference>
<protein>
    <submittedName>
        <fullName evidence="2">DUF1345 domain-containing protein</fullName>
    </submittedName>
</protein>